<proteinExistence type="predicted"/>
<keyword evidence="2" id="KW-1185">Reference proteome</keyword>
<accession>A0ABU5Z8T9</accession>
<sequence>MMKITKLQAKKPPFFDIDIRTVAYIDKDPRFYMADTQETPFYWTDGKRIYYRHSPIEKANLDTFVYFNGFFAKDDKHCYIVGRTLKGANAKTFEMLNECYATDYQSVWTSGGRFEPEDISTFEVCDEGIHRTDGDEETSWEFSDGIRRVVRVEFPYGYAKDSKQVYYEDYHGKIKILAKANPANFISMNDGDFAKDDTYVFYGKTPLPKANPATWRKISHFYSKDDKRIYYLNKLIKEADYDTFEVVVLTSPEGYKLPYGKDKNQYYNNGNPLSEAEALHEVNKPLWDD</sequence>
<dbReference type="InterPro" id="IPR027375">
    <property type="entry name" value="DKNYY"/>
</dbReference>
<evidence type="ECO:0000313" key="2">
    <source>
        <dbReference type="Proteomes" id="UP001311730"/>
    </source>
</evidence>
<dbReference type="Proteomes" id="UP001311730">
    <property type="component" value="Unassembled WGS sequence"/>
</dbReference>
<evidence type="ECO:0000313" key="1">
    <source>
        <dbReference type="EMBL" id="MEB3075084.1"/>
    </source>
</evidence>
<organism evidence="1 2">
    <name type="scientific">Capnocytophaga gingivalis</name>
    <dbReference type="NCBI Taxonomy" id="1017"/>
    <lineage>
        <taxon>Bacteria</taxon>
        <taxon>Pseudomonadati</taxon>
        <taxon>Bacteroidota</taxon>
        <taxon>Flavobacteriia</taxon>
        <taxon>Flavobacteriales</taxon>
        <taxon>Flavobacteriaceae</taxon>
        <taxon>Capnocytophaga</taxon>
    </lineage>
</organism>
<name>A0ABU5Z8T9_9FLAO</name>
<comment type="caution">
    <text evidence="1">The sequence shown here is derived from an EMBL/GenBank/DDBJ whole genome shotgun (WGS) entry which is preliminary data.</text>
</comment>
<gene>
    <name evidence="1" type="ORF">VJJ08_07210</name>
</gene>
<reference evidence="1 2" key="1">
    <citation type="submission" date="2023-12" db="EMBL/GenBank/DDBJ databases">
        <title>Genomic sequences of Capnocytophaga and Parvimonas strains.</title>
        <authorList>
            <person name="Watt R.M."/>
            <person name="Wang M."/>
            <person name="Yang T."/>
            <person name="Tong W.M."/>
        </authorList>
    </citation>
    <scope>NUCLEOTIDE SEQUENCE [LARGE SCALE GENOMIC DNA]</scope>
    <source>
        <strain evidence="1 2">CCUG 13096</strain>
    </source>
</reference>
<dbReference type="Pfam" id="PF13644">
    <property type="entry name" value="DKNYY"/>
    <property type="match status" value="2"/>
</dbReference>
<dbReference type="RefSeq" id="WP_323983359.1">
    <property type="nucleotide sequence ID" value="NZ_JAYKBW010000007.1"/>
</dbReference>
<protein>
    <submittedName>
        <fullName evidence="1">DKNYY domain-containing protein</fullName>
    </submittedName>
</protein>
<dbReference type="EMBL" id="JAYKBW010000007">
    <property type="protein sequence ID" value="MEB3075084.1"/>
    <property type="molecule type" value="Genomic_DNA"/>
</dbReference>